<organism evidence="3 4">
    <name type="scientific">Bordetella bronchiseptica 253</name>
    <dbReference type="NCBI Taxonomy" id="568707"/>
    <lineage>
        <taxon>Bacteria</taxon>
        <taxon>Pseudomonadati</taxon>
        <taxon>Pseudomonadota</taxon>
        <taxon>Betaproteobacteria</taxon>
        <taxon>Burkholderiales</taxon>
        <taxon>Alcaligenaceae</taxon>
        <taxon>Bordetella</taxon>
    </lineage>
</organism>
<dbReference type="RefSeq" id="WP_015065170.1">
    <property type="nucleotide sequence ID" value="NC_019382.1"/>
</dbReference>
<dbReference type="KEGG" id="bbh:BN112_4751"/>
<dbReference type="HOGENOM" id="CLU_010194_1_2_4"/>
<dbReference type="AlphaFoldDB" id="A0A0C6PEC6"/>
<accession>A0A0C6PEC6</accession>
<protein>
    <submittedName>
        <fullName evidence="3">3-oxoacyl-[acyl-carrier protein] reductase</fullName>
        <ecNumber evidence="3">1.1.1.100</ecNumber>
    </submittedName>
</protein>
<dbReference type="InterPro" id="IPR002347">
    <property type="entry name" value="SDR_fam"/>
</dbReference>
<dbReference type="PANTHER" id="PTHR42879:SF2">
    <property type="entry name" value="3-OXOACYL-[ACYL-CARRIER-PROTEIN] REDUCTASE FABG"/>
    <property type="match status" value="1"/>
</dbReference>
<comment type="similarity">
    <text evidence="1">Belongs to the short-chain dehydrogenases/reductases (SDR) family.</text>
</comment>
<dbReference type="EMBL" id="HE965806">
    <property type="protein sequence ID" value="CCJ56665.1"/>
    <property type="molecule type" value="Genomic_DNA"/>
</dbReference>
<dbReference type="FunFam" id="3.40.50.720:FF:000173">
    <property type="entry name" value="3-oxoacyl-[acyl-carrier protein] reductase"/>
    <property type="match status" value="1"/>
</dbReference>
<dbReference type="SUPFAM" id="SSF51735">
    <property type="entry name" value="NAD(P)-binding Rossmann-fold domains"/>
    <property type="match status" value="1"/>
</dbReference>
<gene>
    <name evidence="3" type="primary">fabG</name>
    <name evidence="3" type="ORF">BN112_4751</name>
</gene>
<dbReference type="GO" id="GO:0004316">
    <property type="term" value="F:3-oxoacyl-[acyl-carrier-protein] reductase (NADPH) activity"/>
    <property type="evidence" value="ECO:0007669"/>
    <property type="project" value="UniProtKB-EC"/>
</dbReference>
<dbReference type="EC" id="1.1.1.100" evidence="3"/>
<proteinExistence type="inferred from homology"/>
<dbReference type="PRINTS" id="PR00080">
    <property type="entry name" value="SDRFAMILY"/>
</dbReference>
<dbReference type="Gene3D" id="3.40.50.720">
    <property type="entry name" value="NAD(P)-binding Rossmann-like Domain"/>
    <property type="match status" value="1"/>
</dbReference>
<keyword evidence="2 3" id="KW-0560">Oxidoreductase</keyword>
<evidence type="ECO:0000313" key="4">
    <source>
        <dbReference type="Proteomes" id="UP000007564"/>
    </source>
</evidence>
<evidence type="ECO:0000256" key="1">
    <source>
        <dbReference type="ARBA" id="ARBA00006484"/>
    </source>
</evidence>
<name>A0A0C6PEC6_BORBO</name>
<reference evidence="3 4" key="1">
    <citation type="journal article" date="2012" name="BMC Genomics">
        <title>Comparative genomics of the classical Bordetella subspecies: the evolution and exchange of virulence-associated diversity amongst closely related pathogens.</title>
        <authorList>
            <person name="Park J."/>
            <person name="Zhang Y."/>
            <person name="Buboltz A.M."/>
            <person name="Zhang X."/>
            <person name="Schuster S.C."/>
            <person name="Ahuja U."/>
            <person name="Liu M."/>
            <person name="Miller J.F."/>
            <person name="Sebaihia M."/>
            <person name="Bentley S.D."/>
            <person name="Parkhill J."/>
            <person name="Harvill E.T."/>
        </authorList>
    </citation>
    <scope>NUCLEOTIDE SEQUENCE [LARGE SCALE GENOMIC DNA]</scope>
    <source>
        <strain evidence="3 4">253</strain>
    </source>
</reference>
<dbReference type="NCBIfam" id="NF009466">
    <property type="entry name" value="PRK12826.1-2"/>
    <property type="match status" value="1"/>
</dbReference>
<dbReference type="PRINTS" id="PR00081">
    <property type="entry name" value="GDHRDH"/>
</dbReference>
<dbReference type="InterPro" id="IPR036291">
    <property type="entry name" value="NAD(P)-bd_dom_sf"/>
</dbReference>
<dbReference type="Proteomes" id="UP000007564">
    <property type="component" value="Chromosome"/>
</dbReference>
<evidence type="ECO:0000313" key="3">
    <source>
        <dbReference type="EMBL" id="CCJ56665.1"/>
    </source>
</evidence>
<dbReference type="Pfam" id="PF13561">
    <property type="entry name" value="adh_short_C2"/>
    <property type="match status" value="1"/>
</dbReference>
<sequence length="252" mass="26126">MTAANRTALVTGAARGIGLAIATRLALDGHPVIMLDASPDVLASADELAGRGLRARGMQLDISDEQAVRDLPRQCGLWWENLAIVVNNAGISPKHEGRKRKVAEMPLDEWRRVLEVNLTGTFLVTQTCLPALIAAGWGRVIMITSQAARTRTPVPGAHYSATKSGMTGLARVLAGEVAEHGITVNCVAPGRIQSAMTAEAGGAVNASHSATVPLGRLGLPEEVAATVAFLASDGAGYTTGATIDVNGGSFML</sequence>
<evidence type="ECO:0000256" key="2">
    <source>
        <dbReference type="ARBA" id="ARBA00023002"/>
    </source>
</evidence>
<dbReference type="PANTHER" id="PTHR42879">
    <property type="entry name" value="3-OXOACYL-(ACYL-CARRIER-PROTEIN) REDUCTASE"/>
    <property type="match status" value="1"/>
</dbReference>
<dbReference type="OrthoDB" id="8888385at2"/>
<dbReference type="InterPro" id="IPR050259">
    <property type="entry name" value="SDR"/>
</dbReference>